<protein>
    <submittedName>
        <fullName evidence="2">Uncharacterized protein</fullName>
    </submittedName>
</protein>
<feature type="transmembrane region" description="Helical" evidence="1">
    <location>
        <begin position="120"/>
        <end position="139"/>
    </location>
</feature>
<feature type="transmembrane region" description="Helical" evidence="1">
    <location>
        <begin position="145"/>
        <end position="168"/>
    </location>
</feature>
<evidence type="ECO:0000313" key="3">
    <source>
        <dbReference type="Proteomes" id="UP000712673"/>
    </source>
</evidence>
<feature type="transmembrane region" description="Helical" evidence="1">
    <location>
        <begin position="32"/>
        <end position="49"/>
    </location>
</feature>
<organism evidence="2 3">
    <name type="scientific">Tectimicrobiota bacterium</name>
    <dbReference type="NCBI Taxonomy" id="2528274"/>
    <lineage>
        <taxon>Bacteria</taxon>
        <taxon>Pseudomonadati</taxon>
        <taxon>Nitrospinota/Tectimicrobiota group</taxon>
        <taxon>Candidatus Tectimicrobiota</taxon>
    </lineage>
</organism>
<accession>A0A937VX10</accession>
<feature type="transmembrane region" description="Helical" evidence="1">
    <location>
        <begin position="175"/>
        <end position="203"/>
    </location>
</feature>
<feature type="transmembrane region" description="Helical" evidence="1">
    <location>
        <begin position="61"/>
        <end position="79"/>
    </location>
</feature>
<dbReference type="EMBL" id="VGLS01000038">
    <property type="protein sequence ID" value="MBM3222634.1"/>
    <property type="molecule type" value="Genomic_DNA"/>
</dbReference>
<keyword evidence="1" id="KW-0812">Transmembrane</keyword>
<comment type="caution">
    <text evidence="2">The sequence shown here is derived from an EMBL/GenBank/DDBJ whole genome shotgun (WGS) entry which is preliminary data.</text>
</comment>
<reference evidence="2" key="1">
    <citation type="submission" date="2019-03" db="EMBL/GenBank/DDBJ databases">
        <title>Lake Tanganyika Metagenome-Assembled Genomes (MAGs).</title>
        <authorList>
            <person name="Tran P."/>
        </authorList>
    </citation>
    <scope>NUCLEOTIDE SEQUENCE</scope>
    <source>
        <strain evidence="2">K_DeepCast_65m_m2_066</strain>
    </source>
</reference>
<proteinExistence type="predicted"/>
<feature type="transmembrane region" description="Helical" evidence="1">
    <location>
        <begin position="223"/>
        <end position="248"/>
    </location>
</feature>
<evidence type="ECO:0000256" key="1">
    <source>
        <dbReference type="SAM" id="Phobius"/>
    </source>
</evidence>
<name>A0A937VX10_UNCTE</name>
<gene>
    <name evidence="2" type="ORF">FJZ47_02350</name>
</gene>
<evidence type="ECO:0000313" key="2">
    <source>
        <dbReference type="EMBL" id="MBM3222634.1"/>
    </source>
</evidence>
<dbReference type="Proteomes" id="UP000712673">
    <property type="component" value="Unassembled WGS sequence"/>
</dbReference>
<keyword evidence="1" id="KW-1133">Transmembrane helix</keyword>
<dbReference type="AlphaFoldDB" id="A0A937VX10"/>
<keyword evidence="1" id="KW-0472">Membrane</keyword>
<sequence length="260" mass="28705">MIIWPPLRRAWHNPIFHGGLEAFAQQPTQRSYSVNYVATLATVLLITWPKEGFVNLRDLPFTYNAVGGVTMIILAYLSISQGATRILGARYLSLADWLRLAPVSVGAFLRGYLAANCLELLLFWGLAVPLLVLAAHVSGEPLVHLSAGLLLLLVCAGSYRIVGVTLLICFERDEFLLYICVCLLYMCFILGSGFVFPLCNPVLAFADTSLWPHRLSSLTLPGIILPGWVATVVFHMLLGGGSFIIALLRGYWVQRTRTQL</sequence>